<evidence type="ECO:0000313" key="1">
    <source>
        <dbReference type="EMBL" id="MCJ8146556.1"/>
    </source>
</evidence>
<comment type="caution">
    <text evidence="1">The sequence shown here is derived from an EMBL/GenBank/DDBJ whole genome shotgun (WGS) entry which is preliminary data.</text>
</comment>
<dbReference type="RefSeq" id="WP_241571237.1">
    <property type="nucleotide sequence ID" value="NZ_JAKUML010000008.1"/>
</dbReference>
<name>A0A9X2B660_9GAMM</name>
<protein>
    <submittedName>
        <fullName evidence="1">Uncharacterized protein</fullName>
    </submittedName>
</protein>
<dbReference type="AlphaFoldDB" id="A0A9X2B660"/>
<gene>
    <name evidence="1" type="ORF">MKI79_06525</name>
</gene>
<sequence length="145" mass="16394">MWTFSLHAKTPTYQDYPAFTHTGKNQPLKLNNKSKKYRTLFKEISQQQPNFAGQYVMHIFGCGGGCSSALAYNAKTGQSFILGQTFGDCYHKAKGYTANDIVFDLNSRLVVATGTRDGNQAHCETVYYVVDQDHFKEIASKKRYQ</sequence>
<organism evidence="1 2">
    <name type="scientific">Acinetobacter sedimenti</name>
    <dbReference type="NCBI Taxonomy" id="2919922"/>
    <lineage>
        <taxon>Bacteria</taxon>
        <taxon>Pseudomonadati</taxon>
        <taxon>Pseudomonadota</taxon>
        <taxon>Gammaproteobacteria</taxon>
        <taxon>Moraxellales</taxon>
        <taxon>Moraxellaceae</taxon>
        <taxon>Acinetobacter</taxon>
    </lineage>
</organism>
<proteinExistence type="predicted"/>
<keyword evidence="2" id="KW-1185">Reference proteome</keyword>
<reference evidence="1" key="1">
    <citation type="submission" date="2022-02" db="EMBL/GenBank/DDBJ databases">
        <title>Acinetobacter A3.8 sp. nov., isolated from Sediment (Zhairuo Island).</title>
        <authorList>
            <person name="Zheng K."/>
        </authorList>
    </citation>
    <scope>NUCLEOTIDE SEQUENCE</scope>
    <source>
        <strain evidence="1">A3.8</strain>
    </source>
</reference>
<dbReference type="EMBL" id="JAKUML010000008">
    <property type="protein sequence ID" value="MCJ8146556.1"/>
    <property type="molecule type" value="Genomic_DNA"/>
</dbReference>
<dbReference type="Proteomes" id="UP001139701">
    <property type="component" value="Unassembled WGS sequence"/>
</dbReference>
<accession>A0A9X2B660</accession>
<evidence type="ECO:0000313" key="2">
    <source>
        <dbReference type="Proteomes" id="UP001139701"/>
    </source>
</evidence>